<feature type="domain" description="Solute-binding protein family 3/N-terminal" evidence="3">
    <location>
        <begin position="29"/>
        <end position="246"/>
    </location>
</feature>
<dbReference type="InterPro" id="IPR001638">
    <property type="entry name" value="Solute-binding_3/MltF_N"/>
</dbReference>
<dbReference type="Gene3D" id="3.40.190.10">
    <property type="entry name" value="Periplasmic binding protein-like II"/>
    <property type="match status" value="2"/>
</dbReference>
<dbReference type="SUPFAM" id="SSF53850">
    <property type="entry name" value="Periplasmic binding protein-like II"/>
    <property type="match status" value="1"/>
</dbReference>
<evidence type="ECO:0000313" key="5">
    <source>
        <dbReference type="Proteomes" id="UP000256561"/>
    </source>
</evidence>
<keyword evidence="5" id="KW-1185">Reference proteome</keyword>
<evidence type="ECO:0000256" key="2">
    <source>
        <dbReference type="ARBA" id="ARBA00022729"/>
    </source>
</evidence>
<dbReference type="AlphaFoldDB" id="A0A3D8M486"/>
<keyword evidence="2" id="KW-0732">Signal</keyword>
<dbReference type="Proteomes" id="UP000256561">
    <property type="component" value="Unassembled WGS sequence"/>
</dbReference>
<comment type="similarity">
    <text evidence="1">Belongs to the bacterial solute-binding protein 3 family.</text>
</comment>
<organism evidence="4 5">
    <name type="scientific">Alteromonas aestuariivivens</name>
    <dbReference type="NCBI Taxonomy" id="1938339"/>
    <lineage>
        <taxon>Bacteria</taxon>
        <taxon>Pseudomonadati</taxon>
        <taxon>Pseudomonadota</taxon>
        <taxon>Gammaproteobacteria</taxon>
        <taxon>Alteromonadales</taxon>
        <taxon>Alteromonadaceae</taxon>
        <taxon>Alteromonas/Salinimonas group</taxon>
        <taxon>Alteromonas</taxon>
    </lineage>
</organism>
<accession>A0A3D8M486</accession>
<evidence type="ECO:0000259" key="3">
    <source>
        <dbReference type="Pfam" id="PF00497"/>
    </source>
</evidence>
<dbReference type="Pfam" id="PF00497">
    <property type="entry name" value="SBP_bac_3"/>
    <property type="match status" value="1"/>
</dbReference>
<sequence length="267" mass="30326">MIIRLCQLLLLIVLLIPGAIQAHAWLTLKIATTEYPPYASADMQHNGYINHIIAQALLETGVEVEFVVLPWEQAVAETLAGKYDALSYGYYVRAREDAFWHSDPVTTENLVFYASAQTGLRKWGQFDDLERYRMGVTGGYLYTDELADYIAIGQKVISAKSDLKNLQALVAGSIDVFPVDELTGWYLLQRDFTDSEREQIVLLAPIISTVTTHLLVPKGSRQSQLTLSLFNHGLRELTLQGKMSRFKRLLKEGFYQHPQKPVNYDRR</sequence>
<gene>
    <name evidence="4" type="ORF">DXV75_12680</name>
</gene>
<dbReference type="OrthoDB" id="5296159at2"/>
<proteinExistence type="inferred from homology"/>
<name>A0A3D8M486_9ALTE</name>
<dbReference type="RefSeq" id="WP_115593803.1">
    <property type="nucleotide sequence ID" value="NZ_QRHA01000009.1"/>
</dbReference>
<evidence type="ECO:0000313" key="4">
    <source>
        <dbReference type="EMBL" id="RDV24557.1"/>
    </source>
</evidence>
<reference evidence="5" key="1">
    <citation type="submission" date="2018-08" db="EMBL/GenBank/DDBJ databases">
        <authorList>
            <person name="Zhang J."/>
            <person name="Du Z.-J."/>
        </authorList>
    </citation>
    <scope>NUCLEOTIDE SEQUENCE [LARGE SCALE GENOMIC DNA]</scope>
    <source>
        <strain evidence="5">KCTC 52655</strain>
    </source>
</reference>
<protein>
    <submittedName>
        <fullName evidence="4">ABC transporter substrate-binding protein</fullName>
    </submittedName>
</protein>
<dbReference type="PANTHER" id="PTHR35936:SF25">
    <property type="entry name" value="ABC TRANSPORTER SUBSTRATE-BINDING PROTEIN"/>
    <property type="match status" value="1"/>
</dbReference>
<comment type="caution">
    <text evidence="4">The sequence shown here is derived from an EMBL/GenBank/DDBJ whole genome shotgun (WGS) entry which is preliminary data.</text>
</comment>
<dbReference type="EMBL" id="QRHA01000009">
    <property type="protein sequence ID" value="RDV24557.1"/>
    <property type="molecule type" value="Genomic_DNA"/>
</dbReference>
<evidence type="ECO:0000256" key="1">
    <source>
        <dbReference type="ARBA" id="ARBA00010333"/>
    </source>
</evidence>
<dbReference type="PANTHER" id="PTHR35936">
    <property type="entry name" value="MEMBRANE-BOUND LYTIC MUREIN TRANSGLYCOSYLASE F"/>
    <property type="match status" value="1"/>
</dbReference>